<dbReference type="Proteomes" id="UP001186944">
    <property type="component" value="Unassembled WGS sequence"/>
</dbReference>
<dbReference type="AlphaFoldDB" id="A0AA88YP19"/>
<accession>A0AA88YP19</accession>
<sequence>MRRLTLLAAQHQFTILSKHVPGKLNSIADALSRLQVQKFRRLMPQACPIPCNVPPPEKILWNWSMK</sequence>
<comment type="caution">
    <text evidence="1">The sequence shown here is derived from an EMBL/GenBank/DDBJ whole genome shotgun (WGS) entry which is preliminary data.</text>
</comment>
<gene>
    <name evidence="1" type="ORF">FSP39_016270</name>
</gene>
<evidence type="ECO:0000313" key="2">
    <source>
        <dbReference type="Proteomes" id="UP001186944"/>
    </source>
</evidence>
<keyword evidence="2" id="KW-1185">Reference proteome</keyword>
<name>A0AA88YP19_PINIB</name>
<protein>
    <submittedName>
        <fullName evidence="1">Uncharacterized protein</fullName>
    </submittedName>
</protein>
<evidence type="ECO:0000313" key="1">
    <source>
        <dbReference type="EMBL" id="KAK3108814.1"/>
    </source>
</evidence>
<reference evidence="1" key="1">
    <citation type="submission" date="2019-08" db="EMBL/GenBank/DDBJ databases">
        <title>The improved chromosome-level genome for the pearl oyster Pinctada fucata martensii using PacBio sequencing and Hi-C.</title>
        <authorList>
            <person name="Zheng Z."/>
        </authorList>
    </citation>
    <scope>NUCLEOTIDE SEQUENCE</scope>
    <source>
        <strain evidence="1">ZZ-2019</strain>
        <tissue evidence="1">Adductor muscle</tissue>
    </source>
</reference>
<organism evidence="1 2">
    <name type="scientific">Pinctada imbricata</name>
    <name type="common">Atlantic pearl-oyster</name>
    <name type="synonym">Pinctada martensii</name>
    <dbReference type="NCBI Taxonomy" id="66713"/>
    <lineage>
        <taxon>Eukaryota</taxon>
        <taxon>Metazoa</taxon>
        <taxon>Spiralia</taxon>
        <taxon>Lophotrochozoa</taxon>
        <taxon>Mollusca</taxon>
        <taxon>Bivalvia</taxon>
        <taxon>Autobranchia</taxon>
        <taxon>Pteriomorphia</taxon>
        <taxon>Pterioida</taxon>
        <taxon>Pterioidea</taxon>
        <taxon>Pteriidae</taxon>
        <taxon>Pinctada</taxon>
    </lineage>
</organism>
<proteinExistence type="predicted"/>
<dbReference type="EMBL" id="VSWD01000001">
    <property type="protein sequence ID" value="KAK3108814.1"/>
    <property type="molecule type" value="Genomic_DNA"/>
</dbReference>